<reference evidence="2" key="1">
    <citation type="submission" date="2019-12" db="EMBL/GenBank/DDBJ databases">
        <title>Genome sequencing and annotation of Brassica cretica.</title>
        <authorList>
            <person name="Studholme D.J."/>
            <person name="Sarris P."/>
        </authorList>
    </citation>
    <scope>NUCLEOTIDE SEQUENCE</scope>
    <source>
        <strain evidence="2">PFS-109/04</strain>
        <tissue evidence="2">Leaf</tissue>
    </source>
</reference>
<dbReference type="EMBL" id="QGKX02001290">
    <property type="protein sequence ID" value="KAF3535980.1"/>
    <property type="molecule type" value="Genomic_DNA"/>
</dbReference>
<gene>
    <name evidence="2" type="ORF">F2Q69_00024972</name>
</gene>
<sequence>MVASRIVEFLEDQVEEIDVLKVTEGGGNCDCPVSGVRCLAGVRGDLPLPDTEQCDRMVFSGDRWWYFSLPLAFRLDLMYEGPLGKLFALVARRSLGGCSLLEDDGDAVTKPQVSPRGGNLSSPI</sequence>
<feature type="region of interest" description="Disordered" evidence="1">
    <location>
        <begin position="104"/>
        <end position="124"/>
    </location>
</feature>
<proteinExistence type="predicted"/>
<dbReference type="AlphaFoldDB" id="A0A8S9Q3R4"/>
<evidence type="ECO:0000256" key="1">
    <source>
        <dbReference type="SAM" id="MobiDB-lite"/>
    </source>
</evidence>
<dbReference type="Proteomes" id="UP000712600">
    <property type="component" value="Unassembled WGS sequence"/>
</dbReference>
<name>A0A8S9Q3R4_BRACR</name>
<organism evidence="2 3">
    <name type="scientific">Brassica cretica</name>
    <name type="common">Mustard</name>
    <dbReference type="NCBI Taxonomy" id="69181"/>
    <lineage>
        <taxon>Eukaryota</taxon>
        <taxon>Viridiplantae</taxon>
        <taxon>Streptophyta</taxon>
        <taxon>Embryophyta</taxon>
        <taxon>Tracheophyta</taxon>
        <taxon>Spermatophyta</taxon>
        <taxon>Magnoliopsida</taxon>
        <taxon>eudicotyledons</taxon>
        <taxon>Gunneridae</taxon>
        <taxon>Pentapetalae</taxon>
        <taxon>rosids</taxon>
        <taxon>malvids</taxon>
        <taxon>Brassicales</taxon>
        <taxon>Brassicaceae</taxon>
        <taxon>Brassiceae</taxon>
        <taxon>Brassica</taxon>
    </lineage>
</organism>
<comment type="caution">
    <text evidence="2">The sequence shown here is derived from an EMBL/GenBank/DDBJ whole genome shotgun (WGS) entry which is preliminary data.</text>
</comment>
<protein>
    <submittedName>
        <fullName evidence="2">Uncharacterized protein</fullName>
    </submittedName>
</protein>
<evidence type="ECO:0000313" key="3">
    <source>
        <dbReference type="Proteomes" id="UP000712600"/>
    </source>
</evidence>
<accession>A0A8S9Q3R4</accession>
<evidence type="ECO:0000313" key="2">
    <source>
        <dbReference type="EMBL" id="KAF3535980.1"/>
    </source>
</evidence>